<dbReference type="Proteomes" id="UP001283366">
    <property type="component" value="Unassembled WGS sequence"/>
</dbReference>
<reference evidence="2 3" key="1">
    <citation type="submission" date="2017-05" db="EMBL/GenBank/DDBJ databases">
        <authorList>
            <person name="Song R."/>
            <person name="Chenine A.L."/>
            <person name="Ruprecht R.M."/>
        </authorList>
    </citation>
    <scope>NUCLEOTIDE SEQUENCE [LARGE SCALE GENOMIC DNA]</scope>
    <source>
        <strain evidence="2 3">CECT 7927</strain>
    </source>
</reference>
<evidence type="ECO:0000313" key="1">
    <source>
        <dbReference type="EMBL" id="MDW6003940.1"/>
    </source>
</evidence>
<proteinExistence type="predicted"/>
<dbReference type="AlphaFoldDB" id="A0A1Y6INN9"/>
<dbReference type="RefSeq" id="WP_200807645.1">
    <property type="nucleotide sequence ID" value="NZ_AP024883.1"/>
</dbReference>
<dbReference type="InterPro" id="IPR036249">
    <property type="entry name" value="Thioredoxin-like_sf"/>
</dbReference>
<dbReference type="Gene3D" id="3.40.30.10">
    <property type="entry name" value="Glutaredoxin"/>
    <property type="match status" value="1"/>
</dbReference>
<dbReference type="Proteomes" id="UP000196125">
    <property type="component" value="Unassembled WGS sequence"/>
</dbReference>
<dbReference type="SUPFAM" id="SSF52833">
    <property type="entry name" value="Thioredoxin-like"/>
    <property type="match status" value="1"/>
</dbReference>
<accession>A0A1Y6INN9</accession>
<evidence type="ECO:0000313" key="4">
    <source>
        <dbReference type="Proteomes" id="UP001283366"/>
    </source>
</evidence>
<name>A0A1Y6INN9_9VIBR</name>
<reference evidence="1 4" key="2">
    <citation type="submission" date="2023-11" db="EMBL/GenBank/DDBJ databases">
        <title>Plant-associative lifestyle of Vibrio porteresiae and its evolutionary dynamics.</title>
        <authorList>
            <person name="Rameshkumar N."/>
            <person name="Kirti K."/>
        </authorList>
    </citation>
    <scope>NUCLEOTIDE SEQUENCE [LARGE SCALE GENOMIC DNA]</scope>
    <source>
        <strain evidence="1 4">MSSRF38</strain>
    </source>
</reference>
<dbReference type="InterPro" id="IPR008554">
    <property type="entry name" value="Glutaredoxin-like"/>
</dbReference>
<dbReference type="EMBL" id="FXXI01000001">
    <property type="protein sequence ID" value="SMR99266.1"/>
    <property type="molecule type" value="Genomic_DNA"/>
</dbReference>
<gene>
    <name evidence="1" type="ORF">SBX37_13865</name>
    <name evidence="2" type="ORF">VIM7927_00491</name>
</gene>
<keyword evidence="4" id="KW-1185">Reference proteome</keyword>
<dbReference type="EMBL" id="JAWRCO010000001">
    <property type="protein sequence ID" value="MDW6003940.1"/>
    <property type="molecule type" value="Genomic_DNA"/>
</dbReference>
<protein>
    <submittedName>
        <fullName evidence="1">Glutaredoxin family protein</fullName>
    </submittedName>
</protein>
<evidence type="ECO:0000313" key="3">
    <source>
        <dbReference type="Proteomes" id="UP000196125"/>
    </source>
</evidence>
<organism evidence="2 3">
    <name type="scientific">Vibrio mangrovi</name>
    <dbReference type="NCBI Taxonomy" id="474394"/>
    <lineage>
        <taxon>Bacteria</taxon>
        <taxon>Pseudomonadati</taxon>
        <taxon>Pseudomonadota</taxon>
        <taxon>Gammaproteobacteria</taxon>
        <taxon>Vibrionales</taxon>
        <taxon>Vibrionaceae</taxon>
        <taxon>Vibrio</taxon>
    </lineage>
</organism>
<dbReference type="Pfam" id="PF05768">
    <property type="entry name" value="Glrx-like"/>
    <property type="match status" value="1"/>
</dbReference>
<evidence type="ECO:0000313" key="2">
    <source>
        <dbReference type="EMBL" id="SMR99266.1"/>
    </source>
</evidence>
<sequence length="80" mass="9198">MLILYGTQYCHLCEQAFALAVEAGVAELVQQIDIAGDKTLYDRYGVTIPVFRFQDQELNWPFSLTELKIWLEAHGINKYS</sequence>